<name>A0ABV3AKK5_9ACTN</name>
<dbReference type="RefSeq" id="WP_030940538.1">
    <property type="nucleotide sequence ID" value="NZ_JBEXDP010000104.1"/>
</dbReference>
<dbReference type="CDD" id="cd07043">
    <property type="entry name" value="STAS_anti-anti-sigma_factors"/>
    <property type="match status" value="1"/>
</dbReference>
<organism evidence="3 4">
    <name type="scientific">Streptomyces flaveolus</name>
    <dbReference type="NCBI Taxonomy" id="67297"/>
    <lineage>
        <taxon>Bacteria</taxon>
        <taxon>Bacillati</taxon>
        <taxon>Actinomycetota</taxon>
        <taxon>Actinomycetes</taxon>
        <taxon>Kitasatosporales</taxon>
        <taxon>Streptomycetaceae</taxon>
        <taxon>Streptomyces</taxon>
    </lineage>
</organism>
<feature type="region of interest" description="Disordered" evidence="1">
    <location>
        <begin position="93"/>
        <end position="148"/>
    </location>
</feature>
<protein>
    <submittedName>
        <fullName evidence="3">STAS domain-containing protein</fullName>
    </submittedName>
</protein>
<dbReference type="InterPro" id="IPR036513">
    <property type="entry name" value="STAS_dom_sf"/>
</dbReference>
<reference evidence="3 4" key="1">
    <citation type="submission" date="2024-06" db="EMBL/GenBank/DDBJ databases">
        <title>The Natural Products Discovery Center: Release of the First 8490 Sequenced Strains for Exploring Actinobacteria Biosynthetic Diversity.</title>
        <authorList>
            <person name="Kalkreuter E."/>
            <person name="Kautsar S.A."/>
            <person name="Yang D."/>
            <person name="Bader C.D."/>
            <person name="Teijaro C.N."/>
            <person name="Fluegel L."/>
            <person name="Davis C.M."/>
            <person name="Simpson J.R."/>
            <person name="Lauterbach L."/>
            <person name="Steele A.D."/>
            <person name="Gui C."/>
            <person name="Meng S."/>
            <person name="Li G."/>
            <person name="Viehrig K."/>
            <person name="Ye F."/>
            <person name="Su P."/>
            <person name="Kiefer A.F."/>
            <person name="Nichols A."/>
            <person name="Cepeda A.J."/>
            <person name="Yan W."/>
            <person name="Fan B."/>
            <person name="Jiang Y."/>
            <person name="Adhikari A."/>
            <person name="Zheng C.-J."/>
            <person name="Schuster L."/>
            <person name="Cowan T.M."/>
            <person name="Smanski M.J."/>
            <person name="Chevrette M.G."/>
            <person name="De Carvalho L.P.S."/>
            <person name="Shen B."/>
        </authorList>
    </citation>
    <scope>NUCLEOTIDE SEQUENCE [LARGE SCALE GENOMIC DNA]</scope>
    <source>
        <strain evidence="3 4">NPDC020594</strain>
    </source>
</reference>
<evidence type="ECO:0000313" key="3">
    <source>
        <dbReference type="EMBL" id="MEU5712471.1"/>
    </source>
</evidence>
<dbReference type="Pfam" id="PF13466">
    <property type="entry name" value="STAS_2"/>
    <property type="match status" value="1"/>
</dbReference>
<dbReference type="SUPFAM" id="SSF52091">
    <property type="entry name" value="SpoIIaa-like"/>
    <property type="match status" value="1"/>
</dbReference>
<keyword evidence="4" id="KW-1185">Reference proteome</keyword>
<evidence type="ECO:0000259" key="2">
    <source>
        <dbReference type="Pfam" id="PF13466"/>
    </source>
</evidence>
<feature type="domain" description="MlaB-like STAS" evidence="2">
    <location>
        <begin position="10"/>
        <end position="87"/>
    </location>
</feature>
<evidence type="ECO:0000313" key="4">
    <source>
        <dbReference type="Proteomes" id="UP001551011"/>
    </source>
</evidence>
<gene>
    <name evidence="3" type="ORF">AB0H04_37515</name>
</gene>
<sequence length="148" mass="16167">MFQSHRPLVVEVPGEIDLLPAPPLEGSLRRHIARGWPLDVGLDGVTFMEARVISVLLRLDTGVSGRHGRLRVRRADPARGRLFSLTRTDRRLDLLPRPAGHRREPGSGSGAGTAWSTDGTSRADESQYRGRPVPDPAQGGVRRVVVVS</sequence>
<dbReference type="EMBL" id="JBFAEG010000036">
    <property type="protein sequence ID" value="MEU5712471.1"/>
    <property type="molecule type" value="Genomic_DNA"/>
</dbReference>
<dbReference type="Proteomes" id="UP001551011">
    <property type="component" value="Unassembled WGS sequence"/>
</dbReference>
<accession>A0ABV3AKK5</accession>
<proteinExistence type="predicted"/>
<dbReference type="Gene3D" id="3.30.750.24">
    <property type="entry name" value="STAS domain"/>
    <property type="match status" value="1"/>
</dbReference>
<comment type="caution">
    <text evidence="3">The sequence shown here is derived from an EMBL/GenBank/DDBJ whole genome shotgun (WGS) entry which is preliminary data.</text>
</comment>
<evidence type="ECO:0000256" key="1">
    <source>
        <dbReference type="SAM" id="MobiDB-lite"/>
    </source>
</evidence>
<dbReference type="InterPro" id="IPR058548">
    <property type="entry name" value="MlaB-like_STAS"/>
</dbReference>